<name>A0A090MCF9_OSTTA</name>
<feature type="region of interest" description="Disordered" evidence="7">
    <location>
        <begin position="1513"/>
        <end position="1539"/>
    </location>
</feature>
<dbReference type="GeneID" id="9833446"/>
<evidence type="ECO:0000256" key="4">
    <source>
        <dbReference type="ARBA" id="ARBA00022552"/>
    </source>
</evidence>
<feature type="compositionally biased region" description="Acidic residues" evidence="7">
    <location>
        <begin position="1225"/>
        <end position="1238"/>
    </location>
</feature>
<feature type="compositionally biased region" description="Basic and acidic residues" evidence="7">
    <location>
        <begin position="2133"/>
        <end position="2146"/>
    </location>
</feature>
<reference evidence="9 10" key="2">
    <citation type="journal article" date="2014" name="BMC Genomics">
        <title>An improved genome of the model marine alga Ostreococcus tauri unfolds by assessing Illumina de novo assemblies.</title>
        <authorList>
            <person name="Blanc-Mathieu R."/>
            <person name="Verhelst B."/>
            <person name="Derelle E."/>
            <person name="Rombauts S."/>
            <person name="Bouget F.Y."/>
            <person name="Carre I."/>
            <person name="Chateau A."/>
            <person name="Eyre-Walker A."/>
            <person name="Grimsley N."/>
            <person name="Moreau H."/>
            <person name="Piegu B."/>
            <person name="Rivals E."/>
            <person name="Schackwitz W."/>
            <person name="Van de Peer Y."/>
            <person name="Piganeau G."/>
        </authorList>
    </citation>
    <scope>NUCLEOTIDE SEQUENCE [LARGE SCALE GENOMIC DNA]</scope>
    <source>
        <strain evidence="10">OTTH 0595 / CCAP 157/2 / RCC745</strain>
    </source>
</reference>
<dbReference type="Proteomes" id="UP000009170">
    <property type="component" value="Unassembled WGS sequence"/>
</dbReference>
<dbReference type="Pfam" id="PF08146">
    <property type="entry name" value="BP28CT"/>
    <property type="match status" value="1"/>
</dbReference>
<reference evidence="10" key="1">
    <citation type="journal article" date="2006" name="Proc. Natl. Acad. Sci. U.S.A.">
        <title>Genome analysis of the smallest free-living eukaryote Ostreococcus tauri unveils many unique features.</title>
        <authorList>
            <person name="Derelle E."/>
            <person name="Ferraz C."/>
            <person name="Rombauts S."/>
            <person name="Rouze P."/>
            <person name="Worden A.Z."/>
            <person name="Robbens S."/>
            <person name="Partensky F."/>
            <person name="Degroeve S."/>
            <person name="Echeynie S."/>
            <person name="Cooke R."/>
            <person name="Saeys Y."/>
            <person name="Wuyts J."/>
            <person name="Jabbari K."/>
            <person name="Bowler C."/>
            <person name="Panaud O."/>
            <person name="Piegu B."/>
            <person name="Ball S.G."/>
            <person name="Ral J.-P."/>
            <person name="Bouget F.-Y."/>
            <person name="Piganeau G."/>
            <person name="De Baets B."/>
            <person name="Picard A."/>
            <person name="Delseny M."/>
            <person name="Demaille J."/>
            <person name="Van de Peer Y."/>
            <person name="Moreau H."/>
        </authorList>
    </citation>
    <scope>NUCLEOTIDE SEQUENCE [LARGE SCALE GENOMIC DNA]</scope>
    <source>
        <strain evidence="10">OTTH 0595 / CCAP 157/2 / RCC745</strain>
    </source>
</reference>
<gene>
    <name evidence="9" type="ORF">OT_ostta08g00800</name>
</gene>
<feature type="domain" description="BP28 C-terminal" evidence="8">
    <location>
        <begin position="1827"/>
        <end position="1989"/>
    </location>
</feature>
<dbReference type="OrthoDB" id="568497at2759"/>
<evidence type="ECO:0000256" key="2">
    <source>
        <dbReference type="ARBA" id="ARBA00010559"/>
    </source>
</evidence>
<dbReference type="Pfam" id="PF12397">
    <property type="entry name" value="U3snoRNP10"/>
    <property type="match status" value="1"/>
</dbReference>
<dbReference type="InterPro" id="IPR011989">
    <property type="entry name" value="ARM-like"/>
</dbReference>
<evidence type="ECO:0000256" key="5">
    <source>
        <dbReference type="ARBA" id="ARBA00023242"/>
    </source>
</evidence>
<dbReference type="KEGG" id="ota:OT_ostta08g00800"/>
<comment type="caution">
    <text evidence="9">The sequence shown here is derived from an EMBL/GenBank/DDBJ whole genome shotgun (WGS) entry which is preliminary data.</text>
</comment>
<dbReference type="InterPro" id="IPR016024">
    <property type="entry name" value="ARM-type_fold"/>
</dbReference>
<dbReference type="GO" id="GO:0030686">
    <property type="term" value="C:90S preribosome"/>
    <property type="evidence" value="ECO:0007669"/>
    <property type="project" value="TreeGrafter"/>
</dbReference>
<dbReference type="InterPro" id="IPR022125">
    <property type="entry name" value="U3snoRNP10_N"/>
</dbReference>
<dbReference type="InParanoid" id="A0A090MCF9"/>
<sequence length="2154" mass="230174">MAPVTALASALRELKSRTSVEAGASGKSRVSLLHDAREAATIDRETTHAVAVRGFEELCRRDGRFEAHARALFSKRAAEGRHRELEDAARLEATSAEVRAYLRLLSGYFTERAAGATIEWLIRRFKVHVYDVDDLIACGLPWHSTAAFVRCVQTCQLENSKHFKWLNGVKETGAPPPREALAVRCSRDKAFFTFCAQSAAEMATTKGNVGTTSAFYAVLITEALGLMQEVDASVTSRLLPYLEAGLASAANSEQFAGALMVATQLAARTQMGAPLVEALLEGIVKGTRVPLHSQSLQAMLALCQTQRVRALPERAFKHLVKIPELEELVADLLHNYRADAFSLPLMRSLAEFADVHANYERVLRAVIEKVPLSGKHFIVIIPILLATAKKSDEAGEMVTSVLKLADQHRPLETSEAVDFVFRGSAARKSKEPSPDSSAKKKDKLLASVEDAAFLRAALLGSASGPMQGHATSIHAALDHPNASLRESAIVQLGKLAVESRDENDELPSALCRGSALGPAMLRRVTDDDPRVAAAAMELDPLRQMVNNDGALFAAAKARLATAMTVLVSGGANGESERRVAKRALRLTLGVLSKSDDGSAPSALASRAAALAYEHALFSNDPALRNVTKAALNAARGCPHPSMDGVRSDELRGVAEDSKSNKDGDARRAFEHKCNEAVLAALGDSLSKEWSKDANECDRGLWIREVYRDANAVGRANLLMACKHAVEKTSGKSTAIAVALRNTSWSIISDSWSEDGVSESRGIENDEMFAANASPDAKFASALNASEPAARRALPAIHRSLLRATLDGLPRKGSDEADKMLPSCFRHLAMTDAVDKQTGRSIETMDSVIGELLRHLLSACDRCYGGAGSSAFLASQFASDPAFVDPRVQVAALELCASCSKMPSISSVIVAAASSSSPVRTAAAALLSAYSREQNASSIVKSLVAASDEIALKGTAALCRAVADGVNKARAPGDELAAFLEPVQEIVSEPMPSMDAYGARCLIATTRGMGDVTRKASILLSILSWCVQESDASTASKSSLAMEILNIYTPEYAKTFGASGGEGWRVLTRCMVTPSPPAVRASAFAIITPDFVAELKSKPKAELLSILFSAVNADSDDVSRREAQNAVDALVIDSKDVAKTVNAALESVPASKTPAKKKGKTSGEDVAASLSLGSAEAMRAATVALEVLAWKMDKTQHLDALVGPCQHFLEALMNDAAARAKARETADDDSDTDSSDDAEAGTAAGGYLEALTLRTLESLAQARVKDARWNVPLIIRAVREVDEGAARSAALACLAEIAHAAPDAVLEHVFDVGSALSDRAATSDDVLSQRALESALVAVVPVWLKSGESLKNVVSRLVESLPLAPARRRAPICAALVQASPEGEALPAIILNLIRRSKSLETSAREARMRVAAVVDQSDAPMEDDAWVEELLDTLLVREAPLGAVSALVSALKESALEGGRFVRACADAASKHLSSMRFIRSQKVISAEDTAELQEGYASLASSAIVLLQSVGAKEDTPKDRSKSKSPGKSPEKAAAKAEASGQNLLSALNGLLAPGPFLRALTPLLDHNEGRVRRKALALVTERLQNASEDGGDEDDAETQAGIALLSELSSLIQSKSVTTSQAALMALEAAVVRFSHAQAATNPLLSVVPAVIAQLSVSSATLRASAALTLATLVKILGIRTASVINTAMPALLNTSVECADALREKDLDGEVFLVVHSCLAAIRMFVNNVAGFISPFLGDIIKVALHPSIVPNCGDDESQEASELRALQELALAIRGELPQTIELRLLIRPLVESWDICLTCGGDEGASSCAALLEIISAAGDSDKATNAHRQQLFSVVLRGLDVRREGPVGASEKALDYVEANAVSACVTLALKCTESEFLPFFLQCVEWARARAGEASVTRTRLAALFRLAASLADELRAVFVPFFRHLLDLAAVALDIGADPSEGKKKRKSSGAEALSENDIWRMRKWTLAALRRCFQYDNVGFLDSNRYNMLYPLISEQLKASPPTDSEEDDYDTFMREGSFGVEVVGACASLLCAAPDDAHWKPLHRAILMTGREEKVRSRVFTIQAIEQIVDKLQEEYLALLPEAIPFMAELMEDLEPEIERMARKLTKRLSDLAGEDLKTLMRDGFKPKAEGKKEASDSEESDSY</sequence>
<protein>
    <submittedName>
        <fullName evidence="9">Armadillo-type fold</fullName>
    </submittedName>
</protein>
<feature type="compositionally biased region" description="Basic and acidic residues" evidence="7">
    <location>
        <begin position="1513"/>
        <end position="1523"/>
    </location>
</feature>
<dbReference type="Gene3D" id="1.25.10.10">
    <property type="entry name" value="Leucine-rich Repeat Variant"/>
    <property type="match status" value="1"/>
</dbReference>
<dbReference type="RefSeq" id="XP_022840913.1">
    <property type="nucleotide sequence ID" value="XM_022983498.1"/>
</dbReference>
<evidence type="ECO:0000256" key="3">
    <source>
        <dbReference type="ARBA" id="ARBA00022517"/>
    </source>
</evidence>
<comment type="subcellular location">
    <subcellularLocation>
        <location evidence="1">Nucleus</location>
        <location evidence="1">Nucleolus</location>
    </subcellularLocation>
</comment>
<keyword evidence="6" id="KW-0687">Ribonucleoprotein</keyword>
<evidence type="ECO:0000256" key="7">
    <source>
        <dbReference type="SAM" id="MobiDB-lite"/>
    </source>
</evidence>
<keyword evidence="10" id="KW-1185">Reference proteome</keyword>
<dbReference type="PANTHER" id="PTHR13457">
    <property type="entry name" value="BAP28"/>
    <property type="match status" value="1"/>
</dbReference>
<dbReference type="InterPro" id="IPR040191">
    <property type="entry name" value="UTP10"/>
</dbReference>
<dbReference type="GO" id="GO:0030515">
    <property type="term" value="F:snoRNA binding"/>
    <property type="evidence" value="ECO:0007669"/>
    <property type="project" value="TreeGrafter"/>
</dbReference>
<organism evidence="9 10">
    <name type="scientific">Ostreococcus tauri</name>
    <name type="common">Marine green alga</name>
    <dbReference type="NCBI Taxonomy" id="70448"/>
    <lineage>
        <taxon>Eukaryota</taxon>
        <taxon>Viridiplantae</taxon>
        <taxon>Chlorophyta</taxon>
        <taxon>Mamiellophyceae</taxon>
        <taxon>Mamiellales</taxon>
        <taxon>Bathycoccaceae</taxon>
        <taxon>Ostreococcus</taxon>
    </lineage>
</organism>
<accession>A0A090MCF9</accession>
<keyword evidence="3" id="KW-0690">Ribosome biogenesis</keyword>
<dbReference type="GO" id="GO:0032040">
    <property type="term" value="C:small-subunit processome"/>
    <property type="evidence" value="ECO:0007669"/>
    <property type="project" value="TreeGrafter"/>
</dbReference>
<dbReference type="GO" id="GO:0045943">
    <property type="term" value="P:positive regulation of transcription by RNA polymerase I"/>
    <property type="evidence" value="ECO:0007669"/>
    <property type="project" value="TreeGrafter"/>
</dbReference>
<proteinExistence type="inferred from homology"/>
<dbReference type="FunCoup" id="A0A090MCF9">
    <property type="interactions" value="1702"/>
</dbReference>
<dbReference type="PANTHER" id="PTHR13457:SF1">
    <property type="entry name" value="HEAT REPEAT-CONTAINING PROTEIN 1"/>
    <property type="match status" value="1"/>
</dbReference>
<feature type="region of interest" description="Disordered" evidence="7">
    <location>
        <begin position="1219"/>
        <end position="1239"/>
    </location>
</feature>
<keyword evidence="4" id="KW-0698">rRNA processing</keyword>
<dbReference type="GO" id="GO:0000462">
    <property type="term" value="P:maturation of SSU-rRNA from tricistronic rRNA transcript (SSU-rRNA, 5.8S rRNA, LSU-rRNA)"/>
    <property type="evidence" value="ECO:0007669"/>
    <property type="project" value="TreeGrafter"/>
</dbReference>
<comment type="similarity">
    <text evidence="2">Belongs to the HEATR1/UTP10 family.</text>
</comment>
<feature type="region of interest" description="Disordered" evidence="7">
    <location>
        <begin position="2133"/>
        <end position="2154"/>
    </location>
</feature>
<evidence type="ECO:0000256" key="1">
    <source>
        <dbReference type="ARBA" id="ARBA00004604"/>
    </source>
</evidence>
<dbReference type="SUPFAM" id="SSF48371">
    <property type="entry name" value="ARM repeat"/>
    <property type="match status" value="2"/>
</dbReference>
<evidence type="ECO:0000313" key="10">
    <source>
        <dbReference type="Proteomes" id="UP000009170"/>
    </source>
</evidence>
<dbReference type="STRING" id="70448.A0A090MCF9"/>
<evidence type="ECO:0000256" key="6">
    <source>
        <dbReference type="ARBA" id="ARBA00023274"/>
    </source>
</evidence>
<dbReference type="EMBL" id="CAID01000008">
    <property type="protein sequence ID" value="CEG01370.1"/>
    <property type="molecule type" value="Genomic_DNA"/>
</dbReference>
<evidence type="ECO:0000313" key="9">
    <source>
        <dbReference type="EMBL" id="CEG01370.1"/>
    </source>
</evidence>
<evidence type="ECO:0000259" key="8">
    <source>
        <dbReference type="SMART" id="SM01036"/>
    </source>
</evidence>
<keyword evidence="5" id="KW-0539">Nucleus</keyword>
<dbReference type="InterPro" id="IPR012954">
    <property type="entry name" value="BP28_C_dom"/>
</dbReference>
<dbReference type="GO" id="GO:0034455">
    <property type="term" value="C:t-UTP complex"/>
    <property type="evidence" value="ECO:0007669"/>
    <property type="project" value="TreeGrafter"/>
</dbReference>
<dbReference type="SMART" id="SM01036">
    <property type="entry name" value="BP28CT"/>
    <property type="match status" value="1"/>
</dbReference>